<organism evidence="1 2">
    <name type="scientific">Conoideocrella luteorostrata</name>
    <dbReference type="NCBI Taxonomy" id="1105319"/>
    <lineage>
        <taxon>Eukaryota</taxon>
        <taxon>Fungi</taxon>
        <taxon>Dikarya</taxon>
        <taxon>Ascomycota</taxon>
        <taxon>Pezizomycotina</taxon>
        <taxon>Sordariomycetes</taxon>
        <taxon>Hypocreomycetidae</taxon>
        <taxon>Hypocreales</taxon>
        <taxon>Clavicipitaceae</taxon>
        <taxon>Conoideocrella</taxon>
    </lineage>
</organism>
<dbReference type="PANTHER" id="PTHR38790:SF4">
    <property type="entry name" value="2EXR DOMAIN-CONTAINING PROTEIN"/>
    <property type="match status" value="1"/>
</dbReference>
<gene>
    <name evidence="1" type="ORF">QQS21_000427</name>
</gene>
<name>A0AAJ0D1Q6_9HYPO</name>
<protein>
    <submittedName>
        <fullName evidence="1">Uncharacterized protein</fullName>
    </submittedName>
</protein>
<reference evidence="1" key="1">
    <citation type="submission" date="2023-06" db="EMBL/GenBank/DDBJ databases">
        <title>Conoideocrella luteorostrata (Hypocreales: Clavicipitaceae), a potential biocontrol fungus for elongate hemlock scale in United States Christmas tree production areas.</title>
        <authorList>
            <person name="Barrett H."/>
            <person name="Lovett B."/>
            <person name="Macias A.M."/>
            <person name="Stajich J.E."/>
            <person name="Kasson M.T."/>
        </authorList>
    </citation>
    <scope>NUCLEOTIDE SEQUENCE</scope>
    <source>
        <strain evidence="1">ARSEF 14590</strain>
    </source>
</reference>
<evidence type="ECO:0000313" key="2">
    <source>
        <dbReference type="Proteomes" id="UP001251528"/>
    </source>
</evidence>
<dbReference type="PANTHER" id="PTHR38790">
    <property type="entry name" value="2EXR DOMAIN-CONTAINING PROTEIN-RELATED"/>
    <property type="match status" value="1"/>
</dbReference>
<dbReference type="AlphaFoldDB" id="A0AAJ0D1Q6"/>
<dbReference type="EMBL" id="JASWJB010000004">
    <property type="protein sequence ID" value="KAK2616604.1"/>
    <property type="molecule type" value="Genomic_DNA"/>
</dbReference>
<keyword evidence="2" id="KW-1185">Reference proteome</keyword>
<accession>A0AAJ0D1Q6</accession>
<sequence>MPGYVRKFIRWAFRKKTNVEQQPSQPSPQRPRRPIVLRYVPDQPLPVLTAADDLFESLPPSGSAYGLFSRLLPEIRRLILAEAFGYRTIHIDLTFDHPLVRRSSAPLQGSSSKQSLPHCGIGSALVRDGAQPKHWQWFGCVCHRRAEWTVAEREQNWGILSPTIGLHDDECLEGTMCSCSAELERSSCFIGIMGWLLSCRSAFIEGLEALFLTNTIHISSLDLLLHFPKLVYPRLLQQVNSLELLWGDHNRFLAMHPLTTELWNKPAVEQGDKMLPKLCRAIPEACPKLQKVHISIQFWVMPFEDDHPEHDRLHYFERNVLGPIEGMLRSLGPRVELNATIPSGVWLLLWKMYYVLLGKSFICEMDTPVTGRFQKPLGHAASGGDDAGLSYWINSGWNDKFRFMPAHASEYDRFWGGPLAGF</sequence>
<proteinExistence type="predicted"/>
<dbReference type="Proteomes" id="UP001251528">
    <property type="component" value="Unassembled WGS sequence"/>
</dbReference>
<evidence type="ECO:0000313" key="1">
    <source>
        <dbReference type="EMBL" id="KAK2616604.1"/>
    </source>
</evidence>
<comment type="caution">
    <text evidence="1">The sequence shown here is derived from an EMBL/GenBank/DDBJ whole genome shotgun (WGS) entry which is preliminary data.</text>
</comment>